<dbReference type="EMBL" id="CYKH01001990">
    <property type="protein sequence ID" value="CUG91994.1"/>
    <property type="molecule type" value="Genomic_DNA"/>
</dbReference>
<keyword evidence="2" id="KW-1185">Reference proteome</keyword>
<protein>
    <submittedName>
        <fullName evidence="1">Uncharacterized protein</fullName>
    </submittedName>
</protein>
<proteinExistence type="predicted"/>
<organism evidence="1 2">
    <name type="scientific">Bodo saltans</name>
    <name type="common">Flagellated protozoan</name>
    <dbReference type="NCBI Taxonomy" id="75058"/>
    <lineage>
        <taxon>Eukaryota</taxon>
        <taxon>Discoba</taxon>
        <taxon>Euglenozoa</taxon>
        <taxon>Kinetoplastea</taxon>
        <taxon>Metakinetoplastina</taxon>
        <taxon>Eubodonida</taxon>
        <taxon>Bodonidae</taxon>
        <taxon>Bodo</taxon>
    </lineage>
</organism>
<gene>
    <name evidence="1" type="ORF">BSAL_02510</name>
</gene>
<dbReference type="AlphaFoldDB" id="A0A0S4JPW0"/>
<evidence type="ECO:0000313" key="2">
    <source>
        <dbReference type="Proteomes" id="UP000051952"/>
    </source>
</evidence>
<evidence type="ECO:0000313" key="1">
    <source>
        <dbReference type="EMBL" id="CUG91994.1"/>
    </source>
</evidence>
<accession>A0A0S4JPW0</accession>
<sequence>MAISIDIHSWCKRWPQIDPTLQKEFLCLQFCHSQTPSCMITPILVAVVRGKMQPQVSARDIKQVASALWARARVASPTIVTRTLFVDETIKAYVAIETKEKARVCAAMLRTATLLFDIVCPRRILVSNDPVGASTRQQLSNALKRVSFGETEHHQPKMTEDDISLEDLALLGESGPVGNARNYGAAFCTLVELFHSLMHSPYYRMHDLYLGPGGFLGALVHQLHYYVQLYLPEVTQLLLKVATTCGGEADLGDATSTEDLLYICTHRWFLSVFADVALLEHLPQIWHRFIGFGWKFVLQLSLQILQENVVGDKSADATIPMDRGDSSPGAAARQRHADSKVNHLLSVPPECVIDVLAELPSMITDMDATIRRSWYWRPRLGSATLLKLEREHIATSHAKHVVLQERND</sequence>
<dbReference type="Proteomes" id="UP000051952">
    <property type="component" value="Unassembled WGS sequence"/>
</dbReference>
<reference evidence="2" key="1">
    <citation type="submission" date="2015-09" db="EMBL/GenBank/DDBJ databases">
        <authorList>
            <consortium name="Pathogen Informatics"/>
        </authorList>
    </citation>
    <scope>NUCLEOTIDE SEQUENCE [LARGE SCALE GENOMIC DNA]</scope>
    <source>
        <strain evidence="2">Lake Konstanz</strain>
    </source>
</reference>
<dbReference type="VEuPathDB" id="TriTrypDB:BSAL_02510"/>
<dbReference type="Gene3D" id="1.10.472.80">
    <property type="entry name" value="Ypt/Rab-GAP domain of gyp1p, domain 3"/>
    <property type="match status" value="1"/>
</dbReference>
<name>A0A0S4JPW0_BODSA</name>